<dbReference type="GO" id="GO:0006420">
    <property type="term" value="P:arginyl-tRNA aminoacylation"/>
    <property type="evidence" value="ECO:0007669"/>
    <property type="project" value="UniProtKB-UniRule"/>
</dbReference>
<dbReference type="SUPFAM" id="SSF52374">
    <property type="entry name" value="Nucleotidylyl transferase"/>
    <property type="match status" value="1"/>
</dbReference>
<dbReference type="CDD" id="cd07956">
    <property type="entry name" value="Anticodon_Ia_Arg"/>
    <property type="match status" value="1"/>
</dbReference>
<evidence type="ECO:0000256" key="4">
    <source>
        <dbReference type="ARBA" id="ARBA00022741"/>
    </source>
</evidence>
<evidence type="ECO:0000256" key="3">
    <source>
        <dbReference type="ARBA" id="ARBA00022598"/>
    </source>
</evidence>
<dbReference type="CDD" id="cd00671">
    <property type="entry name" value="ArgRS_core"/>
    <property type="match status" value="1"/>
</dbReference>
<evidence type="ECO:0000256" key="1">
    <source>
        <dbReference type="ARBA" id="ARBA00005594"/>
    </source>
</evidence>
<keyword evidence="6 9" id="KW-0648">Protein biosynthesis</keyword>
<dbReference type="EMBL" id="MHSA01000011">
    <property type="protein sequence ID" value="OHA34584.1"/>
    <property type="molecule type" value="Genomic_DNA"/>
</dbReference>
<keyword evidence="3 9" id="KW-0436">Ligase</keyword>
<dbReference type="Gene3D" id="1.10.730.10">
    <property type="entry name" value="Isoleucyl-tRNA Synthetase, Domain 1"/>
    <property type="match status" value="1"/>
</dbReference>
<feature type="domain" description="DALR anticodon binding" evidence="11">
    <location>
        <begin position="450"/>
        <end position="563"/>
    </location>
</feature>
<evidence type="ECO:0000256" key="8">
    <source>
        <dbReference type="ARBA" id="ARBA00049339"/>
    </source>
</evidence>
<organism evidence="13 14">
    <name type="scientific">Candidatus Taylorbacteria bacterium RIFCSPLOWO2_01_FULL_48_100</name>
    <dbReference type="NCBI Taxonomy" id="1802322"/>
    <lineage>
        <taxon>Bacteria</taxon>
        <taxon>Candidatus Tayloriibacteriota</taxon>
    </lineage>
</organism>
<dbReference type="GO" id="GO:0005524">
    <property type="term" value="F:ATP binding"/>
    <property type="evidence" value="ECO:0007669"/>
    <property type="project" value="UniProtKB-UniRule"/>
</dbReference>
<dbReference type="AlphaFoldDB" id="A0A1G2NEU4"/>
<feature type="short sequence motif" description="'HIGH' region" evidence="9">
    <location>
        <begin position="129"/>
        <end position="139"/>
    </location>
</feature>
<accession>A0A1G2NEU4</accession>
<dbReference type="PANTHER" id="PTHR11956">
    <property type="entry name" value="ARGINYL-TRNA SYNTHETASE"/>
    <property type="match status" value="1"/>
</dbReference>
<dbReference type="InterPro" id="IPR008909">
    <property type="entry name" value="DALR_anticod-bd"/>
</dbReference>
<dbReference type="GO" id="GO:0004814">
    <property type="term" value="F:arginine-tRNA ligase activity"/>
    <property type="evidence" value="ECO:0007669"/>
    <property type="project" value="UniProtKB-UniRule"/>
</dbReference>
<keyword evidence="2 9" id="KW-0963">Cytoplasm</keyword>
<comment type="caution">
    <text evidence="13">The sequence shown here is derived from an EMBL/GenBank/DDBJ whole genome shotgun (WGS) entry which is preliminary data.</text>
</comment>
<gene>
    <name evidence="9" type="primary">argS</name>
    <name evidence="13" type="ORF">A2938_03485</name>
</gene>
<evidence type="ECO:0000259" key="12">
    <source>
        <dbReference type="SMART" id="SM01016"/>
    </source>
</evidence>
<evidence type="ECO:0000313" key="14">
    <source>
        <dbReference type="Proteomes" id="UP000177797"/>
    </source>
</evidence>
<dbReference type="PANTHER" id="PTHR11956:SF5">
    <property type="entry name" value="ARGININE--TRNA LIGASE, CYTOPLASMIC"/>
    <property type="match status" value="1"/>
</dbReference>
<dbReference type="Gene3D" id="3.30.1360.70">
    <property type="entry name" value="Arginyl tRNA synthetase N-terminal domain"/>
    <property type="match status" value="1"/>
</dbReference>
<feature type="domain" description="Arginyl tRNA synthetase N-terminal" evidence="12">
    <location>
        <begin position="10"/>
        <end position="92"/>
    </location>
</feature>
<dbReference type="Gene3D" id="3.40.50.620">
    <property type="entry name" value="HUPs"/>
    <property type="match status" value="1"/>
</dbReference>
<dbReference type="GO" id="GO:0005737">
    <property type="term" value="C:cytoplasm"/>
    <property type="evidence" value="ECO:0007669"/>
    <property type="project" value="UniProtKB-SubCell"/>
</dbReference>
<dbReference type="SUPFAM" id="SSF47323">
    <property type="entry name" value="Anticodon-binding domain of a subclass of class I aminoacyl-tRNA synthetases"/>
    <property type="match status" value="1"/>
</dbReference>
<evidence type="ECO:0000256" key="7">
    <source>
        <dbReference type="ARBA" id="ARBA00023146"/>
    </source>
</evidence>
<keyword evidence="4 9" id="KW-0547">Nucleotide-binding</keyword>
<dbReference type="Pfam" id="PF05746">
    <property type="entry name" value="DALR_1"/>
    <property type="match status" value="1"/>
</dbReference>
<evidence type="ECO:0000256" key="10">
    <source>
        <dbReference type="RuleBase" id="RU363038"/>
    </source>
</evidence>
<comment type="similarity">
    <text evidence="1 9 10">Belongs to the class-I aminoacyl-tRNA synthetase family.</text>
</comment>
<evidence type="ECO:0000256" key="6">
    <source>
        <dbReference type="ARBA" id="ARBA00022917"/>
    </source>
</evidence>
<evidence type="ECO:0000313" key="13">
    <source>
        <dbReference type="EMBL" id="OHA34584.1"/>
    </source>
</evidence>
<reference evidence="13 14" key="1">
    <citation type="journal article" date="2016" name="Nat. Commun.">
        <title>Thousands of microbial genomes shed light on interconnected biogeochemical processes in an aquifer system.</title>
        <authorList>
            <person name="Anantharaman K."/>
            <person name="Brown C.T."/>
            <person name="Hug L.A."/>
            <person name="Sharon I."/>
            <person name="Castelle C.J."/>
            <person name="Probst A.J."/>
            <person name="Thomas B.C."/>
            <person name="Singh A."/>
            <person name="Wilkins M.J."/>
            <person name="Karaoz U."/>
            <person name="Brodie E.L."/>
            <person name="Williams K.H."/>
            <person name="Hubbard S.S."/>
            <person name="Banfield J.F."/>
        </authorList>
    </citation>
    <scope>NUCLEOTIDE SEQUENCE [LARGE SCALE GENOMIC DNA]</scope>
</reference>
<keyword evidence="7 9" id="KW-0030">Aminoacyl-tRNA synthetase</keyword>
<dbReference type="PRINTS" id="PR01038">
    <property type="entry name" value="TRNASYNTHARG"/>
</dbReference>
<dbReference type="Proteomes" id="UP000177797">
    <property type="component" value="Unassembled WGS sequence"/>
</dbReference>
<dbReference type="InterPro" id="IPR035684">
    <property type="entry name" value="ArgRS_core"/>
</dbReference>
<dbReference type="InterPro" id="IPR036695">
    <property type="entry name" value="Arg-tRNA-synth_N_sf"/>
</dbReference>
<dbReference type="InterPro" id="IPR014729">
    <property type="entry name" value="Rossmann-like_a/b/a_fold"/>
</dbReference>
<comment type="subunit">
    <text evidence="9">Monomer.</text>
</comment>
<dbReference type="HAMAP" id="MF_00123">
    <property type="entry name" value="Arg_tRNA_synth"/>
    <property type="match status" value="1"/>
</dbReference>
<dbReference type="InterPro" id="IPR009080">
    <property type="entry name" value="tRNAsynth_Ia_anticodon-bd"/>
</dbReference>
<sequence length="563" mass="63425">MIEYSVMVTESIKQAVAEALTKLGIKNPDVSLEHPEELSHGDYSTNVALRYAKELKKSPQTIAEDIIRYIVLQKIPALARAEAAAGFVNFFLAGEFFAERIQEILEKKDGFGKQDVGKGRKVVVEFSSPNIAKPFTIGHLRSTIIGDAVAKTLSFLGYSVIRDNHLGDWGTQFGKMIVAIKKWGDIQKIAENAAPVRALVDLYVCFHAEAKTNIALEDEAREWFVKLEKGDEEARGLWKQCVAWSMKEFESLYKRLGVSFDTMHGESFFEDKMRAVVEDLERKNLLKESEGARLVFFPSDSLPPLMIIKKDGGTLYATRDLATDAWRKREYGDGVIIVNETGGEQSLYFKQVFMLEEMLGWFARGERVHIGHGLTRGKEGKMSTREGNTIWLEDVLDEAVKRAEAINKETAEIVGIGALKFNDLKREAKQDTIFDWNDVLNMKGDSGPYLQYSYARAMSVIRKSPPQLRRGAEFARRGGGVTTLERLLYRFPEVVLRAGKDYAPHFIATYLIELAGAFNNWYAKERILNAGEETEYRLALTAAFAQVMKNGLWLLGIAAPEKM</sequence>
<dbReference type="SUPFAM" id="SSF55190">
    <property type="entry name" value="Arginyl-tRNA synthetase (ArgRS), N-terminal 'additional' domain"/>
    <property type="match status" value="1"/>
</dbReference>
<dbReference type="Pfam" id="PF00750">
    <property type="entry name" value="tRNA-synt_1d"/>
    <property type="match status" value="1"/>
</dbReference>
<evidence type="ECO:0000256" key="2">
    <source>
        <dbReference type="ARBA" id="ARBA00022490"/>
    </source>
</evidence>
<evidence type="ECO:0000256" key="5">
    <source>
        <dbReference type="ARBA" id="ARBA00022840"/>
    </source>
</evidence>
<evidence type="ECO:0000256" key="9">
    <source>
        <dbReference type="HAMAP-Rule" id="MF_00123"/>
    </source>
</evidence>
<proteinExistence type="inferred from homology"/>
<dbReference type="NCBIfam" id="TIGR00456">
    <property type="entry name" value="argS"/>
    <property type="match status" value="1"/>
</dbReference>
<dbReference type="SMART" id="SM01016">
    <property type="entry name" value="Arg_tRNA_synt_N"/>
    <property type="match status" value="1"/>
</dbReference>
<dbReference type="PROSITE" id="PS00178">
    <property type="entry name" value="AA_TRNA_LIGASE_I"/>
    <property type="match status" value="1"/>
</dbReference>
<keyword evidence="5 9" id="KW-0067">ATP-binding</keyword>
<dbReference type="FunFam" id="3.40.50.620:FF:000116">
    <property type="entry name" value="Arginine--tRNA ligase"/>
    <property type="match status" value="1"/>
</dbReference>
<comment type="catalytic activity">
    <reaction evidence="8 9">
        <text>tRNA(Arg) + L-arginine + ATP = L-arginyl-tRNA(Arg) + AMP + diphosphate</text>
        <dbReference type="Rhea" id="RHEA:20301"/>
        <dbReference type="Rhea" id="RHEA-COMP:9658"/>
        <dbReference type="Rhea" id="RHEA-COMP:9673"/>
        <dbReference type="ChEBI" id="CHEBI:30616"/>
        <dbReference type="ChEBI" id="CHEBI:32682"/>
        <dbReference type="ChEBI" id="CHEBI:33019"/>
        <dbReference type="ChEBI" id="CHEBI:78442"/>
        <dbReference type="ChEBI" id="CHEBI:78513"/>
        <dbReference type="ChEBI" id="CHEBI:456215"/>
        <dbReference type="EC" id="6.1.1.19"/>
    </reaction>
</comment>
<dbReference type="Pfam" id="PF03485">
    <property type="entry name" value="Arg_tRNA_synt_N"/>
    <property type="match status" value="1"/>
</dbReference>
<dbReference type="SMART" id="SM00836">
    <property type="entry name" value="DALR_1"/>
    <property type="match status" value="1"/>
</dbReference>
<protein>
    <recommendedName>
        <fullName evidence="9">Arginine--tRNA ligase</fullName>
        <ecNumber evidence="9">6.1.1.19</ecNumber>
    </recommendedName>
    <alternativeName>
        <fullName evidence="9">Arginyl-tRNA synthetase</fullName>
        <shortName evidence="9">ArgRS</shortName>
    </alternativeName>
</protein>
<dbReference type="EC" id="6.1.1.19" evidence="9"/>
<name>A0A1G2NEU4_9BACT</name>
<dbReference type="InterPro" id="IPR001278">
    <property type="entry name" value="Arg-tRNA-ligase"/>
</dbReference>
<dbReference type="InterPro" id="IPR005148">
    <property type="entry name" value="Arg-tRNA-synth_N"/>
</dbReference>
<dbReference type="InterPro" id="IPR001412">
    <property type="entry name" value="aa-tRNA-synth_I_CS"/>
</dbReference>
<evidence type="ECO:0000259" key="11">
    <source>
        <dbReference type="SMART" id="SM00836"/>
    </source>
</evidence>
<comment type="subcellular location">
    <subcellularLocation>
        <location evidence="9">Cytoplasm</location>
    </subcellularLocation>
</comment>